<dbReference type="Proteomes" id="UP000664132">
    <property type="component" value="Unassembled WGS sequence"/>
</dbReference>
<dbReference type="CDD" id="cd08276">
    <property type="entry name" value="MDR7"/>
    <property type="match status" value="1"/>
</dbReference>
<dbReference type="GO" id="GO:0016491">
    <property type="term" value="F:oxidoreductase activity"/>
    <property type="evidence" value="ECO:0007669"/>
    <property type="project" value="InterPro"/>
</dbReference>
<protein>
    <recommendedName>
        <fullName evidence="1">Enoyl reductase (ER) domain-containing protein</fullName>
    </recommendedName>
</protein>
<dbReference type="PANTHER" id="PTHR45033:SF2">
    <property type="entry name" value="ZINC-TYPE ALCOHOL DEHYDROGENASE-LIKE PROTEIN C1773.06C"/>
    <property type="match status" value="1"/>
</dbReference>
<dbReference type="Gene3D" id="3.90.180.10">
    <property type="entry name" value="Medium-chain alcohol dehydrogenases, catalytic domain"/>
    <property type="match status" value="1"/>
</dbReference>
<dbReference type="Pfam" id="PF00107">
    <property type="entry name" value="ADH_zinc_N"/>
    <property type="match status" value="1"/>
</dbReference>
<feature type="domain" description="Enoyl reductase (ER)" evidence="1">
    <location>
        <begin position="22"/>
        <end position="362"/>
    </location>
</feature>
<dbReference type="AlphaFoldDB" id="A0A8H7TDW3"/>
<dbReference type="InterPro" id="IPR052711">
    <property type="entry name" value="Zinc_ADH-like"/>
</dbReference>
<dbReference type="SUPFAM" id="SSF50129">
    <property type="entry name" value="GroES-like"/>
    <property type="match status" value="1"/>
</dbReference>
<dbReference type="Gene3D" id="3.40.50.720">
    <property type="entry name" value="NAD(P)-binding Rossmann-like Domain"/>
    <property type="match status" value="1"/>
</dbReference>
<proteinExistence type="predicted"/>
<dbReference type="PANTHER" id="PTHR45033">
    <property type="match status" value="1"/>
</dbReference>
<sequence>MSTTSSAWQIRSAPSQSWRSLSALENLYLNTTVPIPSAEELEPGTVLVRIRAAALNARDAIVVAHDPIYHVPNMQGLSPCQDGAGEVAATGPDSKWKVGDRVFICPLSWDDEATQGVPTLEQAKPKGAGNVQGTLRQWAVLPDNELLPAPAHLTFEEVAALPCAAGTAMNALMFGPLKMKPGMTVLTMGTGGVSCAAIQLAHALGCTVISTSSSDAKLDQVHSLGATHTINYTTSPSWDEEVLRVTNGKGVDHVLDVGGSATLEKSLSAVRRGGLVSCIGFLGGGDSEGVRDEVAELVMQVIGGAKMIRGIYGIYKTHCEALLDLVNEHQIHPLIAEVFVFADAKMAFEKIIKREVVGKVVIQV</sequence>
<keyword evidence="3" id="KW-1185">Reference proteome</keyword>
<dbReference type="InterPro" id="IPR036291">
    <property type="entry name" value="NAD(P)-bd_dom_sf"/>
</dbReference>
<dbReference type="InterPro" id="IPR013154">
    <property type="entry name" value="ADH-like_N"/>
</dbReference>
<dbReference type="Pfam" id="PF08240">
    <property type="entry name" value="ADH_N"/>
    <property type="match status" value="1"/>
</dbReference>
<dbReference type="OrthoDB" id="3509362at2759"/>
<organism evidence="2 3">
    <name type="scientific">Cadophora malorum</name>
    <dbReference type="NCBI Taxonomy" id="108018"/>
    <lineage>
        <taxon>Eukaryota</taxon>
        <taxon>Fungi</taxon>
        <taxon>Dikarya</taxon>
        <taxon>Ascomycota</taxon>
        <taxon>Pezizomycotina</taxon>
        <taxon>Leotiomycetes</taxon>
        <taxon>Helotiales</taxon>
        <taxon>Ploettnerulaceae</taxon>
        <taxon>Cadophora</taxon>
    </lineage>
</organism>
<dbReference type="SUPFAM" id="SSF51735">
    <property type="entry name" value="NAD(P)-binding Rossmann-fold domains"/>
    <property type="match status" value="1"/>
</dbReference>
<dbReference type="InterPro" id="IPR020843">
    <property type="entry name" value="ER"/>
</dbReference>
<dbReference type="SMART" id="SM00829">
    <property type="entry name" value="PKS_ER"/>
    <property type="match status" value="1"/>
</dbReference>
<evidence type="ECO:0000313" key="2">
    <source>
        <dbReference type="EMBL" id="KAG4417066.1"/>
    </source>
</evidence>
<evidence type="ECO:0000313" key="3">
    <source>
        <dbReference type="Proteomes" id="UP000664132"/>
    </source>
</evidence>
<accession>A0A8H7TDW3</accession>
<reference evidence="2" key="1">
    <citation type="submission" date="2021-02" db="EMBL/GenBank/DDBJ databases">
        <title>Genome sequence Cadophora malorum strain M34.</title>
        <authorList>
            <person name="Stefanovic E."/>
            <person name="Vu D."/>
            <person name="Scully C."/>
            <person name="Dijksterhuis J."/>
            <person name="Roader J."/>
            <person name="Houbraken J."/>
        </authorList>
    </citation>
    <scope>NUCLEOTIDE SEQUENCE</scope>
    <source>
        <strain evidence="2">M34</strain>
    </source>
</reference>
<dbReference type="EMBL" id="JAFJYH010000165">
    <property type="protein sequence ID" value="KAG4417066.1"/>
    <property type="molecule type" value="Genomic_DNA"/>
</dbReference>
<dbReference type="InterPro" id="IPR013149">
    <property type="entry name" value="ADH-like_C"/>
</dbReference>
<evidence type="ECO:0000259" key="1">
    <source>
        <dbReference type="SMART" id="SM00829"/>
    </source>
</evidence>
<name>A0A8H7TDW3_9HELO</name>
<dbReference type="InterPro" id="IPR011032">
    <property type="entry name" value="GroES-like_sf"/>
</dbReference>
<gene>
    <name evidence="2" type="ORF">IFR04_009772</name>
</gene>
<comment type="caution">
    <text evidence="2">The sequence shown here is derived from an EMBL/GenBank/DDBJ whole genome shotgun (WGS) entry which is preliminary data.</text>
</comment>